<dbReference type="InterPro" id="IPR011004">
    <property type="entry name" value="Trimer_LpxA-like_sf"/>
</dbReference>
<dbReference type="Proteomes" id="UP001185863">
    <property type="component" value="Unassembled WGS sequence"/>
</dbReference>
<accession>A0AAE5A7R4</accession>
<dbReference type="GO" id="GO:0005829">
    <property type="term" value="C:cytosol"/>
    <property type="evidence" value="ECO:0007669"/>
    <property type="project" value="TreeGrafter"/>
</dbReference>
<dbReference type="EC" id="2.3.1.-" evidence="3"/>
<gene>
    <name evidence="3" type="ORF">R4315_21970</name>
</gene>
<protein>
    <submittedName>
        <fullName evidence="3">Acyltransferase</fullName>
        <ecNumber evidence="3">2.3.1.-</ecNumber>
    </submittedName>
</protein>
<evidence type="ECO:0000256" key="2">
    <source>
        <dbReference type="ARBA" id="ARBA00022679"/>
    </source>
</evidence>
<evidence type="ECO:0000313" key="3">
    <source>
        <dbReference type="EMBL" id="MDV7267200.1"/>
    </source>
</evidence>
<keyword evidence="2 3" id="KW-0808">Transferase</keyword>
<organism evidence="3 4">
    <name type="scientific">Rhodococcus oxybenzonivorans</name>
    <dbReference type="NCBI Taxonomy" id="1990687"/>
    <lineage>
        <taxon>Bacteria</taxon>
        <taxon>Bacillati</taxon>
        <taxon>Actinomycetota</taxon>
        <taxon>Actinomycetes</taxon>
        <taxon>Mycobacteriales</taxon>
        <taxon>Nocardiaceae</taxon>
        <taxon>Rhodococcus</taxon>
    </lineage>
</organism>
<dbReference type="InterPro" id="IPR001451">
    <property type="entry name" value="Hexapep"/>
</dbReference>
<dbReference type="Gene3D" id="2.160.10.10">
    <property type="entry name" value="Hexapeptide repeat proteins"/>
    <property type="match status" value="1"/>
</dbReference>
<keyword evidence="3" id="KW-0012">Acyltransferase</keyword>
<dbReference type="PANTHER" id="PTHR23416:SF23">
    <property type="entry name" value="ACETYLTRANSFERASE C18B11.09C-RELATED"/>
    <property type="match status" value="1"/>
</dbReference>
<name>A0AAE5A7R4_9NOCA</name>
<dbReference type="RefSeq" id="WP_317745944.1">
    <property type="nucleotide sequence ID" value="NZ_JAWLUP010000075.1"/>
</dbReference>
<reference evidence="3" key="1">
    <citation type="submission" date="2023-10" db="EMBL/GenBank/DDBJ databases">
        <title>Development of a sustainable strategy for remediation of hydrocarbon-contaminated territories based on the waste exchange concept.</title>
        <authorList>
            <person name="Krivoruchko A."/>
        </authorList>
    </citation>
    <scope>NUCLEOTIDE SEQUENCE</scope>
    <source>
        <strain evidence="3">IEGM 68</strain>
    </source>
</reference>
<evidence type="ECO:0000313" key="4">
    <source>
        <dbReference type="Proteomes" id="UP001185863"/>
    </source>
</evidence>
<dbReference type="GO" id="GO:0008374">
    <property type="term" value="F:O-acyltransferase activity"/>
    <property type="evidence" value="ECO:0007669"/>
    <property type="project" value="TreeGrafter"/>
</dbReference>
<dbReference type="PANTHER" id="PTHR23416">
    <property type="entry name" value="SIALIC ACID SYNTHASE-RELATED"/>
    <property type="match status" value="1"/>
</dbReference>
<dbReference type="Pfam" id="PF14602">
    <property type="entry name" value="Hexapep_2"/>
    <property type="match status" value="2"/>
</dbReference>
<dbReference type="SUPFAM" id="SSF51161">
    <property type="entry name" value="Trimeric LpxA-like enzymes"/>
    <property type="match status" value="1"/>
</dbReference>
<sequence length="146" mass="15693">MTISPSAQLYRWREVRAGRNISIGDGSIIGLWATLDGREGIRIGRNVNLSSEVSLWTLQHDPQSPHFGVKGGPIEISDYAWISYRATILPGVSIGEGAVVAAGAIVAHDVDPYAIVGGIPARKIGERVRGLTYSWPDADAPAAWFI</sequence>
<dbReference type="CDD" id="cd04647">
    <property type="entry name" value="LbH_MAT_like"/>
    <property type="match status" value="1"/>
</dbReference>
<dbReference type="AlphaFoldDB" id="A0AAE5A7R4"/>
<comment type="similarity">
    <text evidence="1">Belongs to the transferase hexapeptide repeat family.</text>
</comment>
<evidence type="ECO:0000256" key="1">
    <source>
        <dbReference type="ARBA" id="ARBA00007274"/>
    </source>
</evidence>
<comment type="caution">
    <text evidence="3">The sequence shown here is derived from an EMBL/GenBank/DDBJ whole genome shotgun (WGS) entry which is preliminary data.</text>
</comment>
<dbReference type="InterPro" id="IPR051159">
    <property type="entry name" value="Hexapeptide_acetyltransf"/>
</dbReference>
<proteinExistence type="inferred from homology"/>
<dbReference type="EMBL" id="JAWLUP010000075">
    <property type="protein sequence ID" value="MDV7267200.1"/>
    <property type="molecule type" value="Genomic_DNA"/>
</dbReference>